<feature type="region of interest" description="Disordered" evidence="5">
    <location>
        <begin position="1"/>
        <end position="118"/>
    </location>
</feature>
<evidence type="ECO:0000256" key="4">
    <source>
        <dbReference type="ARBA" id="ARBA00022801"/>
    </source>
</evidence>
<accession>A0ABS7QNJ1</accession>
<feature type="compositionally biased region" description="Low complexity" evidence="5">
    <location>
        <begin position="78"/>
        <end position="92"/>
    </location>
</feature>
<sequence>MGSGGRRGLRPGQRPRGDRRRARRGRRPRRTAAGRAAHRRPGPLPARPDGHRGGRPARRGRPGAPRGDRGRRPRRATAARAGPVPVLPARRGGPARRRDAAGGAVVTTSAHHPTGAAPRGRTLVAGIGNVFLGDDGFGVETARRLAGLPLPEGVEVVDVGVRGVHLAYQLLDGYDTVVLIDATARGGTPGTVYLIEPDTARGAVAGGVQVDGHHMSPDAVLALLDTLTASAGGSRPRRVLVVGCEPERVAEEMGLSAPVEAAVDEAVRLVLRLLREETAVSGAPAGAAAPGP</sequence>
<dbReference type="GO" id="GO:0008233">
    <property type="term" value="F:peptidase activity"/>
    <property type="evidence" value="ECO:0007669"/>
    <property type="project" value="UniProtKB-KW"/>
</dbReference>
<comment type="caution">
    <text evidence="6">The sequence shown here is derived from an EMBL/GenBank/DDBJ whole genome shotgun (WGS) entry which is preliminary data.</text>
</comment>
<organism evidence="6 7">
    <name type="scientific">Streptantibioticus parmotrematis</name>
    <dbReference type="NCBI Taxonomy" id="2873249"/>
    <lineage>
        <taxon>Bacteria</taxon>
        <taxon>Bacillati</taxon>
        <taxon>Actinomycetota</taxon>
        <taxon>Actinomycetes</taxon>
        <taxon>Kitasatosporales</taxon>
        <taxon>Streptomycetaceae</taxon>
        <taxon>Streptantibioticus</taxon>
    </lineage>
</organism>
<dbReference type="EMBL" id="JAINVZ010000001">
    <property type="protein sequence ID" value="MBY8883379.1"/>
    <property type="molecule type" value="Genomic_DNA"/>
</dbReference>
<keyword evidence="2 6" id="KW-0645">Protease</keyword>
<name>A0ABS7QNJ1_9ACTN</name>
<dbReference type="PRINTS" id="PR00446">
    <property type="entry name" value="HYDRGNUPTAKE"/>
</dbReference>
<evidence type="ECO:0000256" key="1">
    <source>
        <dbReference type="ARBA" id="ARBA00006814"/>
    </source>
</evidence>
<evidence type="ECO:0000256" key="3">
    <source>
        <dbReference type="ARBA" id="ARBA00022750"/>
    </source>
</evidence>
<evidence type="ECO:0000313" key="7">
    <source>
        <dbReference type="Proteomes" id="UP001198565"/>
    </source>
</evidence>
<reference evidence="6 7" key="1">
    <citation type="submission" date="2021-08" db="EMBL/GenBank/DDBJ databases">
        <title>Streptomyces sp. PTM05 isolated from lichen.</title>
        <authorList>
            <person name="Somphong A."/>
            <person name="Phongsopitanun W."/>
            <person name="Tanasupawat S."/>
        </authorList>
    </citation>
    <scope>NUCLEOTIDE SEQUENCE [LARGE SCALE GENOMIC DNA]</scope>
    <source>
        <strain evidence="6 7">Ptm05</strain>
    </source>
</reference>
<dbReference type="GO" id="GO:0006508">
    <property type="term" value="P:proteolysis"/>
    <property type="evidence" value="ECO:0007669"/>
    <property type="project" value="UniProtKB-KW"/>
</dbReference>
<dbReference type="SUPFAM" id="SSF53163">
    <property type="entry name" value="HybD-like"/>
    <property type="match status" value="1"/>
</dbReference>
<evidence type="ECO:0000313" key="6">
    <source>
        <dbReference type="EMBL" id="MBY8883379.1"/>
    </source>
</evidence>
<dbReference type="Pfam" id="PF01750">
    <property type="entry name" value="HycI"/>
    <property type="match status" value="1"/>
</dbReference>
<comment type="similarity">
    <text evidence="1">Belongs to the peptidase A31 family.</text>
</comment>
<evidence type="ECO:0000256" key="2">
    <source>
        <dbReference type="ARBA" id="ARBA00022670"/>
    </source>
</evidence>
<gene>
    <name evidence="6" type="ORF">K7472_00775</name>
</gene>
<evidence type="ECO:0000256" key="5">
    <source>
        <dbReference type="SAM" id="MobiDB-lite"/>
    </source>
</evidence>
<dbReference type="InterPro" id="IPR000671">
    <property type="entry name" value="Peptidase_A31"/>
</dbReference>
<keyword evidence="3" id="KW-0064">Aspartyl protease</keyword>
<dbReference type="InterPro" id="IPR023430">
    <property type="entry name" value="Pept_HybD-like_dom_sf"/>
</dbReference>
<feature type="compositionally biased region" description="Basic residues" evidence="5">
    <location>
        <begin position="17"/>
        <end position="41"/>
    </location>
</feature>
<keyword evidence="4" id="KW-0378">Hydrolase</keyword>
<keyword evidence="7" id="KW-1185">Reference proteome</keyword>
<dbReference type="PANTHER" id="PTHR30302">
    <property type="entry name" value="HYDROGENASE 1 MATURATION PROTEASE"/>
    <property type="match status" value="1"/>
</dbReference>
<proteinExistence type="inferred from homology"/>
<dbReference type="PANTHER" id="PTHR30302:SF1">
    <property type="entry name" value="HYDROGENASE 2 MATURATION PROTEASE"/>
    <property type="match status" value="1"/>
</dbReference>
<dbReference type="Gene3D" id="3.40.50.1450">
    <property type="entry name" value="HybD-like"/>
    <property type="match status" value="1"/>
</dbReference>
<dbReference type="Proteomes" id="UP001198565">
    <property type="component" value="Unassembled WGS sequence"/>
</dbReference>
<dbReference type="NCBIfam" id="TIGR00072">
    <property type="entry name" value="hydrog_prot"/>
    <property type="match status" value="1"/>
</dbReference>
<protein>
    <submittedName>
        <fullName evidence="6">Hydrogenase maturation protease</fullName>
    </submittedName>
</protein>